<protein>
    <submittedName>
        <fullName evidence="8">ARAD1C12760p</fullName>
    </submittedName>
</protein>
<evidence type="ECO:0000256" key="6">
    <source>
        <dbReference type="SAM" id="MobiDB-lite"/>
    </source>
</evidence>
<comment type="cofactor">
    <cofactor evidence="1">
        <name>FAD</name>
        <dbReference type="ChEBI" id="CHEBI:57692"/>
    </cofactor>
</comment>
<name>A0A060T001_BLAAD</name>
<dbReference type="GO" id="GO:0008115">
    <property type="term" value="F:sarcosine oxidase activity"/>
    <property type="evidence" value="ECO:0007669"/>
    <property type="project" value="TreeGrafter"/>
</dbReference>
<dbReference type="Gene3D" id="3.50.50.60">
    <property type="entry name" value="FAD/NAD(P)-binding domain"/>
    <property type="match status" value="1"/>
</dbReference>
<evidence type="ECO:0000256" key="3">
    <source>
        <dbReference type="ARBA" id="ARBA00022630"/>
    </source>
</evidence>
<feature type="region of interest" description="Disordered" evidence="6">
    <location>
        <begin position="409"/>
        <end position="433"/>
    </location>
</feature>
<keyword evidence="5" id="KW-0560">Oxidoreductase</keyword>
<dbReference type="Gene3D" id="3.30.9.10">
    <property type="entry name" value="D-Amino Acid Oxidase, subunit A, domain 2"/>
    <property type="match status" value="1"/>
</dbReference>
<proteinExistence type="inferred from homology"/>
<keyword evidence="4" id="KW-0274">FAD</keyword>
<dbReference type="InterPro" id="IPR006076">
    <property type="entry name" value="FAD-dep_OxRdtase"/>
</dbReference>
<evidence type="ECO:0000256" key="1">
    <source>
        <dbReference type="ARBA" id="ARBA00001974"/>
    </source>
</evidence>
<dbReference type="PANTHER" id="PTHR10961:SF46">
    <property type="entry name" value="PEROXISOMAL SARCOSINE OXIDASE"/>
    <property type="match status" value="1"/>
</dbReference>
<accession>A0A060T001</accession>
<organism evidence="8">
    <name type="scientific">Blastobotrys adeninivorans</name>
    <name type="common">Yeast</name>
    <name type="synonym">Arxula adeninivorans</name>
    <dbReference type="NCBI Taxonomy" id="409370"/>
    <lineage>
        <taxon>Eukaryota</taxon>
        <taxon>Fungi</taxon>
        <taxon>Dikarya</taxon>
        <taxon>Ascomycota</taxon>
        <taxon>Saccharomycotina</taxon>
        <taxon>Dipodascomycetes</taxon>
        <taxon>Dipodascales</taxon>
        <taxon>Trichomonascaceae</taxon>
        <taxon>Blastobotrys</taxon>
    </lineage>
</organism>
<reference evidence="8" key="2">
    <citation type="submission" date="2014-06" db="EMBL/GenBank/DDBJ databases">
        <title>The complete genome of Blastobotrys (Arxula) adeninivorans LS3 - a yeast of biotechnological interest.</title>
        <authorList>
            <person name="Kunze G."/>
            <person name="Gaillardin C."/>
            <person name="Czernicka M."/>
            <person name="Durrens P."/>
            <person name="Martin T."/>
            <person name="Boer E."/>
            <person name="Gabaldon T."/>
            <person name="Cruz J."/>
            <person name="Talla E."/>
            <person name="Marck C."/>
            <person name="Goffeau A."/>
            <person name="Barbe V."/>
            <person name="Baret P."/>
            <person name="Baronian K."/>
            <person name="Beier S."/>
            <person name="Bleykasten C."/>
            <person name="Bode R."/>
            <person name="Casaregola S."/>
            <person name="Despons L."/>
            <person name="Fairhead C."/>
            <person name="Giersberg M."/>
            <person name="Gierski P."/>
            <person name="Hahnel U."/>
            <person name="Hartmann A."/>
            <person name="Jankowska D."/>
            <person name="Jubin C."/>
            <person name="Jung P."/>
            <person name="Lafontaine I."/>
            <person name="Leh-Louis V."/>
            <person name="Lemaire M."/>
            <person name="Marcet-Houben M."/>
            <person name="Mascher M."/>
            <person name="Morel G."/>
            <person name="Richard G.-F."/>
            <person name="Riechen J."/>
            <person name="Sacerdot C."/>
            <person name="Sarkar A."/>
            <person name="Savel G."/>
            <person name="Schacherer J."/>
            <person name="Sherman D."/>
            <person name="Straub M.-L."/>
            <person name="Stein N."/>
            <person name="Thierry A."/>
            <person name="Trautwein-Schult A."/>
            <person name="Westhof E."/>
            <person name="Worch S."/>
            <person name="Dujon B."/>
            <person name="Souciet J.-L."/>
            <person name="Wincker P."/>
            <person name="Scholz U."/>
            <person name="Neuveglise N."/>
        </authorList>
    </citation>
    <scope>NUCLEOTIDE SEQUENCE</scope>
    <source>
        <strain evidence="8">LS3</strain>
    </source>
</reference>
<dbReference type="GO" id="GO:0050031">
    <property type="term" value="F:L-pipecolate oxidase activity"/>
    <property type="evidence" value="ECO:0007669"/>
    <property type="project" value="TreeGrafter"/>
</dbReference>
<evidence type="ECO:0000313" key="8">
    <source>
        <dbReference type="EMBL" id="CDP34455.1"/>
    </source>
</evidence>
<gene>
    <name evidence="8" type="ORF">GNLVRS02_ARAD1C12760g</name>
</gene>
<evidence type="ECO:0000256" key="2">
    <source>
        <dbReference type="ARBA" id="ARBA00010989"/>
    </source>
</evidence>
<comment type="similarity">
    <text evidence="2">Belongs to the MSOX/MTOX family.</text>
</comment>
<keyword evidence="3" id="KW-0285">Flavoprotein</keyword>
<evidence type="ECO:0000256" key="5">
    <source>
        <dbReference type="ARBA" id="ARBA00023002"/>
    </source>
</evidence>
<dbReference type="SUPFAM" id="SSF51905">
    <property type="entry name" value="FAD/NAD(P)-binding domain"/>
    <property type="match status" value="1"/>
</dbReference>
<reference evidence="8" key="1">
    <citation type="submission" date="2014-02" db="EMBL/GenBank/DDBJ databases">
        <authorList>
            <person name="Genoscope - CEA"/>
        </authorList>
    </citation>
    <scope>NUCLEOTIDE SEQUENCE</scope>
    <source>
        <strain evidence="8">LS3</strain>
    </source>
</reference>
<dbReference type="AlphaFoldDB" id="A0A060T001"/>
<dbReference type="PhylomeDB" id="A0A060T001"/>
<dbReference type="GO" id="GO:0050660">
    <property type="term" value="F:flavin adenine dinucleotide binding"/>
    <property type="evidence" value="ECO:0007669"/>
    <property type="project" value="InterPro"/>
</dbReference>
<dbReference type="Pfam" id="PF01266">
    <property type="entry name" value="DAO"/>
    <property type="match status" value="1"/>
</dbReference>
<sequence length="433" mass="49002">MPLPEEVVIIGAGVFGLSTALAFAKQSPSTKVHVVDRFQPPVPDGTSTDTTRCLRYDYVNKTYAALAVECMELIKDDPEISPFFHQTGMTFVCDDTTEDKWYELWMSHLNSIRNINSPPCDLAFYNSPKDVFERIHGEPPTKDVLRWRRGYTNKRDGFIDAAKSMGAYYKKCIRSGVNFTFAEVTEIVYNDTTAKGVRLGDDRVIEADLVIVAAGAWSCKLIDLGDMCKSTGIEVAWFKVTKEEEEKWANMPITTNLSTGINIFPPYEGEIKCLRRSPGYKNTLTVKHPDPLRSDIVELSYPRTIVSHPNDWIPKEAEEAIRLNLREIMPSLSERPFDRTKLCWLTQTKDSNFIVDFHPDVKNVLITTGGSAHAWKFVPILGDKVLDLLRGQLDPTLRQMWAWGRQGCDNSSAPRMEGQPPELSQVVRTVEEK</sequence>
<evidence type="ECO:0000259" key="7">
    <source>
        <dbReference type="Pfam" id="PF01266"/>
    </source>
</evidence>
<dbReference type="EMBL" id="HG937693">
    <property type="protein sequence ID" value="CDP34455.1"/>
    <property type="molecule type" value="Genomic_DNA"/>
</dbReference>
<dbReference type="PANTHER" id="PTHR10961">
    <property type="entry name" value="PEROXISOMAL SARCOSINE OXIDASE"/>
    <property type="match status" value="1"/>
</dbReference>
<dbReference type="InterPro" id="IPR045170">
    <property type="entry name" value="MTOX"/>
</dbReference>
<feature type="domain" description="FAD dependent oxidoreductase" evidence="7">
    <location>
        <begin position="7"/>
        <end position="386"/>
    </location>
</feature>
<dbReference type="GO" id="GO:0004657">
    <property type="term" value="F:proline dehydrogenase activity"/>
    <property type="evidence" value="ECO:0007669"/>
    <property type="project" value="TreeGrafter"/>
</dbReference>
<evidence type="ECO:0000256" key="4">
    <source>
        <dbReference type="ARBA" id="ARBA00022827"/>
    </source>
</evidence>
<dbReference type="InterPro" id="IPR036188">
    <property type="entry name" value="FAD/NAD-bd_sf"/>
</dbReference>